<dbReference type="InterPro" id="IPR052050">
    <property type="entry name" value="SecEffector_AnkRepeat"/>
</dbReference>
<dbReference type="SUPFAM" id="SSF140860">
    <property type="entry name" value="Pseudo ankyrin repeat-like"/>
    <property type="match status" value="1"/>
</dbReference>
<dbReference type="InterPro" id="IPR036770">
    <property type="entry name" value="Ankyrin_rpt-contain_sf"/>
</dbReference>
<evidence type="ECO:0000313" key="1">
    <source>
        <dbReference type="EMBL" id="WZN64423.1"/>
    </source>
</evidence>
<accession>A0AAX4PES0</accession>
<protein>
    <recommendedName>
        <fullName evidence="3">Ankyrin repeat domain-containing protein</fullName>
    </recommendedName>
</protein>
<dbReference type="SUPFAM" id="SSF48403">
    <property type="entry name" value="Ankyrin repeat"/>
    <property type="match status" value="1"/>
</dbReference>
<proteinExistence type="predicted"/>
<dbReference type="PANTHER" id="PTHR46586">
    <property type="entry name" value="ANKYRIN REPEAT-CONTAINING PROTEIN"/>
    <property type="match status" value="1"/>
</dbReference>
<gene>
    <name evidence="1" type="ORF">HKI87_09g59790</name>
</gene>
<evidence type="ECO:0008006" key="3">
    <source>
        <dbReference type="Google" id="ProtNLM"/>
    </source>
</evidence>
<evidence type="ECO:0000313" key="2">
    <source>
        <dbReference type="Proteomes" id="UP001472866"/>
    </source>
</evidence>
<sequence length="543" mass="60219">MEGRMERARKYLYKRGPENAMSFAIEDGQDLSVLRTLIGLGAKVWHTSWNVACYTGNFEVMEFLDSNGYWSEINTEAISNAIRAGQLEAAKWLRAHDPPAPWDKDVTNICVIGWAKTAGVSITVKKDDDPNYESKDYQPGERMDMYGQQPKDLPQPLLQEMADWLVSEGAPGADNLALQVKRLKEHMESKAARNSGGPQMTPEMLESMMDNPSDWEMNGVKLDPLLKKHGVDAHTIFKYILPFGLENAMSHAIEHREDLPVLRTLIELGAEVRFTSWNMACFTGNFKTIGFLERQGYWSEINPQAISFAIKGGQLRVAKWLRDHDPPAPWDHQVCESIIAAGAKAAGYNIVMDHDGLEKSKEYKPGDPALDYQIGGTIRNLQMPLIVEMADWLVSEGCPGADGLASEMKRLKTGLAMKAAMSEGNLKKWASLMLESGNIPDRWEDGMPFGIFLEKGGIEPHTVMGPTALSFGREAVSAFSPEQMEAAEQMQRAWKREEHEKFLAISKESGLTPEKIGGVPYDLEALGGPRGAGEFGCGHLLGT</sequence>
<dbReference type="Gene3D" id="1.25.40.20">
    <property type="entry name" value="Ankyrin repeat-containing domain"/>
    <property type="match status" value="1"/>
</dbReference>
<organism evidence="1 2">
    <name type="scientific">Chloropicon roscoffensis</name>
    <dbReference type="NCBI Taxonomy" id="1461544"/>
    <lineage>
        <taxon>Eukaryota</taxon>
        <taxon>Viridiplantae</taxon>
        <taxon>Chlorophyta</taxon>
        <taxon>Chloropicophyceae</taxon>
        <taxon>Chloropicales</taxon>
        <taxon>Chloropicaceae</taxon>
        <taxon>Chloropicon</taxon>
    </lineage>
</organism>
<dbReference type="Proteomes" id="UP001472866">
    <property type="component" value="Chromosome 09"/>
</dbReference>
<dbReference type="EMBL" id="CP151509">
    <property type="protein sequence ID" value="WZN64423.1"/>
    <property type="molecule type" value="Genomic_DNA"/>
</dbReference>
<dbReference type="AlphaFoldDB" id="A0AAX4PES0"/>
<name>A0AAX4PES0_9CHLO</name>
<dbReference type="PANTHER" id="PTHR46586:SF3">
    <property type="entry name" value="ANKYRIN REPEAT-CONTAINING PROTEIN"/>
    <property type="match status" value="1"/>
</dbReference>
<reference evidence="1 2" key="1">
    <citation type="submission" date="2024-03" db="EMBL/GenBank/DDBJ databases">
        <title>Complete genome sequence of the green alga Chloropicon roscoffensis RCC1871.</title>
        <authorList>
            <person name="Lemieux C."/>
            <person name="Pombert J.-F."/>
            <person name="Otis C."/>
            <person name="Turmel M."/>
        </authorList>
    </citation>
    <scope>NUCLEOTIDE SEQUENCE [LARGE SCALE GENOMIC DNA]</scope>
    <source>
        <strain evidence="1 2">RCC1871</strain>
    </source>
</reference>
<keyword evidence="2" id="KW-1185">Reference proteome</keyword>